<reference evidence="2 3" key="1">
    <citation type="submission" date="2020-03" db="EMBL/GenBank/DDBJ databases">
        <title>WGS of actinomycetes isolated from Thailand.</title>
        <authorList>
            <person name="Thawai C."/>
        </authorList>
    </citation>
    <scope>NUCLEOTIDE SEQUENCE [LARGE SCALE GENOMIC DNA]</scope>
    <source>
        <strain evidence="2 3">HSS6-12</strain>
    </source>
</reference>
<evidence type="ECO:0000313" key="2">
    <source>
        <dbReference type="EMBL" id="NJP33938.1"/>
    </source>
</evidence>
<feature type="domain" description="DinB-like" evidence="1">
    <location>
        <begin position="8"/>
        <end position="125"/>
    </location>
</feature>
<dbReference type="SUPFAM" id="SSF109854">
    <property type="entry name" value="DinB/YfiT-like putative metalloenzymes"/>
    <property type="match status" value="1"/>
</dbReference>
<dbReference type="InterPro" id="IPR024775">
    <property type="entry name" value="DinB-like"/>
</dbReference>
<name>A0ABX0ZD91_9ACTN</name>
<dbReference type="RefSeq" id="WP_168002396.1">
    <property type="nucleotide sequence ID" value="NZ_JAATEO010000020.1"/>
</dbReference>
<comment type="caution">
    <text evidence="2">The sequence shown here is derived from an EMBL/GenBank/DDBJ whole genome shotgun (WGS) entry which is preliminary data.</text>
</comment>
<accession>A0ABX0ZD91</accession>
<dbReference type="Proteomes" id="UP000783871">
    <property type="component" value="Unassembled WGS sequence"/>
</dbReference>
<dbReference type="EMBL" id="JAATEO010000020">
    <property type="protein sequence ID" value="NJP33938.1"/>
    <property type="molecule type" value="Genomic_DNA"/>
</dbReference>
<evidence type="ECO:0000259" key="1">
    <source>
        <dbReference type="Pfam" id="PF12867"/>
    </source>
</evidence>
<organism evidence="2 3">
    <name type="scientific">Micromonospora thermarum</name>
    <dbReference type="NCBI Taxonomy" id="2720024"/>
    <lineage>
        <taxon>Bacteria</taxon>
        <taxon>Bacillati</taxon>
        <taxon>Actinomycetota</taxon>
        <taxon>Actinomycetes</taxon>
        <taxon>Micromonosporales</taxon>
        <taxon>Micromonosporaceae</taxon>
        <taxon>Micromonospora</taxon>
    </lineage>
</organism>
<dbReference type="InterPro" id="IPR034660">
    <property type="entry name" value="DinB/YfiT-like"/>
</dbReference>
<sequence>MTGADVTRAVAEMTAVLGPHTDRAWSVSAGDLEWSCWTTAAHVAHDLMAYAGQVAGRPDSGYLPYDLVVSPTAGPAEVLRVVTACGALLHAAVDTARPQVRAWHWGPCDPGGFAAMGVAETVLHAYDITRGLGVPWTPPEDLSTAVLHRLFPDAPEGPAPEVLLWCTGRGELPGRPRRTSWTWRAAVR</sequence>
<protein>
    <recommendedName>
        <fullName evidence="1">DinB-like domain-containing protein</fullName>
    </recommendedName>
</protein>
<dbReference type="Pfam" id="PF12867">
    <property type="entry name" value="DinB_2"/>
    <property type="match status" value="1"/>
</dbReference>
<keyword evidence="3" id="KW-1185">Reference proteome</keyword>
<proteinExistence type="predicted"/>
<evidence type="ECO:0000313" key="3">
    <source>
        <dbReference type="Proteomes" id="UP000783871"/>
    </source>
</evidence>
<gene>
    <name evidence="2" type="ORF">HCJ94_18605</name>
</gene>